<dbReference type="Proteomes" id="UP001501265">
    <property type="component" value="Unassembled WGS sequence"/>
</dbReference>
<evidence type="ECO:0000313" key="2">
    <source>
        <dbReference type="EMBL" id="GAA4799462.1"/>
    </source>
</evidence>
<proteinExistence type="predicted"/>
<reference evidence="3" key="1">
    <citation type="journal article" date="2019" name="Int. J. Syst. Evol. Microbiol.">
        <title>The Global Catalogue of Microorganisms (GCM) 10K type strain sequencing project: providing services to taxonomists for standard genome sequencing and annotation.</title>
        <authorList>
            <consortium name="The Broad Institute Genomics Platform"/>
            <consortium name="The Broad Institute Genome Sequencing Center for Infectious Disease"/>
            <person name="Wu L."/>
            <person name="Ma J."/>
        </authorList>
    </citation>
    <scope>NUCLEOTIDE SEQUENCE [LARGE SCALE GENOMIC DNA]</scope>
    <source>
        <strain evidence="3">JCM 18081</strain>
    </source>
</reference>
<accession>A0ABP9BTN4</accession>
<gene>
    <name evidence="2" type="ORF">GCM10023220_29530</name>
</gene>
<sequence>MSIVSGGAAVLSDPGVDVGDHIVAEEPAAFLYSHALPTERAGDSRDTGGGPVPVGSGSRLPRKSAPPPCWSRETGCMNTFVCIRDSAAPLAEGLVGVQDLNLRVSPADVLVSYTYHGCIVRVADRSAAHRDGIEEVFRSVFTAAGWGVEVRDAGGLSMRHPVGMTRMSHDAGS</sequence>
<name>A0ABP9BTN4_9ACTN</name>
<organism evidence="2 3">
    <name type="scientific">Streptomyces ziwulingensis</name>
    <dbReference type="NCBI Taxonomy" id="1045501"/>
    <lineage>
        <taxon>Bacteria</taxon>
        <taxon>Bacillati</taxon>
        <taxon>Actinomycetota</taxon>
        <taxon>Actinomycetes</taxon>
        <taxon>Kitasatosporales</taxon>
        <taxon>Streptomycetaceae</taxon>
        <taxon>Streptomyces</taxon>
    </lineage>
</organism>
<evidence type="ECO:0000313" key="3">
    <source>
        <dbReference type="Proteomes" id="UP001501265"/>
    </source>
</evidence>
<dbReference type="RefSeq" id="WP_345620012.1">
    <property type="nucleotide sequence ID" value="NZ_BAABIG010000024.1"/>
</dbReference>
<protein>
    <submittedName>
        <fullName evidence="2">Uncharacterized protein</fullName>
    </submittedName>
</protein>
<keyword evidence="3" id="KW-1185">Reference proteome</keyword>
<feature type="region of interest" description="Disordered" evidence="1">
    <location>
        <begin position="40"/>
        <end position="67"/>
    </location>
</feature>
<evidence type="ECO:0000256" key="1">
    <source>
        <dbReference type="SAM" id="MobiDB-lite"/>
    </source>
</evidence>
<comment type="caution">
    <text evidence="2">The sequence shown here is derived from an EMBL/GenBank/DDBJ whole genome shotgun (WGS) entry which is preliminary data.</text>
</comment>
<dbReference type="EMBL" id="BAABIG010000024">
    <property type="protein sequence ID" value="GAA4799462.1"/>
    <property type="molecule type" value="Genomic_DNA"/>
</dbReference>